<evidence type="ECO:0000256" key="1">
    <source>
        <dbReference type="SAM" id="MobiDB-lite"/>
    </source>
</evidence>
<dbReference type="Pfam" id="PF05359">
    <property type="entry name" value="DUF748"/>
    <property type="match status" value="3"/>
</dbReference>
<dbReference type="GO" id="GO:0090313">
    <property type="term" value="P:regulation of protein targeting to membrane"/>
    <property type="evidence" value="ECO:0007669"/>
    <property type="project" value="TreeGrafter"/>
</dbReference>
<accession>A0A9D7E3V4</accession>
<dbReference type="Gene3D" id="3.30.1330.60">
    <property type="entry name" value="OmpA-like domain"/>
    <property type="match status" value="1"/>
</dbReference>
<dbReference type="PANTHER" id="PTHR30441">
    <property type="entry name" value="DUF748 DOMAIN-CONTAINING PROTEIN"/>
    <property type="match status" value="1"/>
</dbReference>
<keyword evidence="2" id="KW-1133">Transmembrane helix</keyword>
<proteinExistence type="predicted"/>
<keyword evidence="2" id="KW-0472">Membrane</keyword>
<dbReference type="InterPro" id="IPR036737">
    <property type="entry name" value="OmpA-like_sf"/>
</dbReference>
<feature type="compositionally biased region" description="Basic and acidic residues" evidence="1">
    <location>
        <begin position="816"/>
        <end position="826"/>
    </location>
</feature>
<dbReference type="EMBL" id="JADJEV010000003">
    <property type="protein sequence ID" value="MBK6973248.1"/>
    <property type="molecule type" value="Genomic_DNA"/>
</dbReference>
<protein>
    <submittedName>
        <fullName evidence="3">DUF748 domain-containing protein</fullName>
    </submittedName>
</protein>
<evidence type="ECO:0000313" key="4">
    <source>
        <dbReference type="Proteomes" id="UP000807785"/>
    </source>
</evidence>
<organism evidence="3 4">
    <name type="scientific">Candidatus Methylophosphatis roskildensis</name>
    <dbReference type="NCBI Taxonomy" id="2899263"/>
    <lineage>
        <taxon>Bacteria</taxon>
        <taxon>Pseudomonadati</taxon>
        <taxon>Pseudomonadota</taxon>
        <taxon>Betaproteobacteria</taxon>
        <taxon>Nitrosomonadales</taxon>
        <taxon>Sterolibacteriaceae</taxon>
        <taxon>Candidatus Methylophosphatis</taxon>
    </lineage>
</organism>
<feature type="region of interest" description="Disordered" evidence="1">
    <location>
        <begin position="345"/>
        <end position="375"/>
    </location>
</feature>
<feature type="compositionally biased region" description="Basic and acidic residues" evidence="1">
    <location>
        <begin position="796"/>
        <end position="807"/>
    </location>
</feature>
<feature type="compositionally biased region" description="Basic and acidic residues" evidence="1">
    <location>
        <begin position="1221"/>
        <end position="1241"/>
    </location>
</feature>
<comment type="caution">
    <text evidence="3">The sequence shown here is derived from an EMBL/GenBank/DDBJ whole genome shotgun (WGS) entry which is preliminary data.</text>
</comment>
<name>A0A9D7E3V4_9PROT</name>
<dbReference type="PANTHER" id="PTHR30441:SF8">
    <property type="entry name" value="DUF748 DOMAIN-CONTAINING PROTEIN"/>
    <property type="match status" value="1"/>
</dbReference>
<feature type="region of interest" description="Disordered" evidence="1">
    <location>
        <begin position="1212"/>
        <end position="1241"/>
    </location>
</feature>
<feature type="region of interest" description="Disordered" evidence="1">
    <location>
        <begin position="580"/>
        <end position="602"/>
    </location>
</feature>
<evidence type="ECO:0000313" key="3">
    <source>
        <dbReference type="EMBL" id="MBK6973248.1"/>
    </source>
</evidence>
<reference evidence="3" key="1">
    <citation type="submission" date="2020-10" db="EMBL/GenBank/DDBJ databases">
        <title>Connecting structure to function with the recovery of over 1000 high-quality activated sludge metagenome-assembled genomes encoding full-length rRNA genes using long-read sequencing.</title>
        <authorList>
            <person name="Singleton C.M."/>
            <person name="Petriglieri F."/>
            <person name="Kristensen J.M."/>
            <person name="Kirkegaard R.H."/>
            <person name="Michaelsen T.Y."/>
            <person name="Andersen M.H."/>
            <person name="Karst S.M."/>
            <person name="Dueholm M.S."/>
            <person name="Nielsen P.H."/>
            <person name="Albertsen M."/>
        </authorList>
    </citation>
    <scope>NUCLEOTIDE SEQUENCE</scope>
    <source>
        <strain evidence="3">Bjer_18-Q3-R1-45_BAT3C.347</strain>
    </source>
</reference>
<dbReference type="GO" id="GO:0005886">
    <property type="term" value="C:plasma membrane"/>
    <property type="evidence" value="ECO:0007669"/>
    <property type="project" value="TreeGrafter"/>
</dbReference>
<dbReference type="AlphaFoldDB" id="A0A9D7E3V4"/>
<feature type="region of interest" description="Disordered" evidence="1">
    <location>
        <begin position="795"/>
        <end position="837"/>
    </location>
</feature>
<dbReference type="Proteomes" id="UP000807785">
    <property type="component" value="Unassembled WGS sequence"/>
</dbReference>
<dbReference type="InterPro" id="IPR052894">
    <property type="entry name" value="AsmA-related"/>
</dbReference>
<keyword evidence="2" id="KW-0812">Transmembrane</keyword>
<feature type="transmembrane region" description="Helical" evidence="2">
    <location>
        <begin position="24"/>
        <end position="46"/>
    </location>
</feature>
<dbReference type="InterPro" id="IPR008023">
    <property type="entry name" value="DUF748"/>
</dbReference>
<gene>
    <name evidence="3" type="ORF">IPH26_10005</name>
</gene>
<evidence type="ECO:0000256" key="2">
    <source>
        <dbReference type="SAM" id="Phobius"/>
    </source>
</evidence>
<sequence length="1241" mass="132828">MEQLQTASKRVVSVAKKPIVKRTLIGLAILVVLFGLLGYFVLPGIIKDKAEELISEKLHRKATIEAIQIKPFSLEATIRGAKVLEPDGSAVFVSFDELYADLQSESIIRMAPVVRELRLTRPYVHLVHEAGPRYNISDILALIESQPPSDEPARYSISNILIDGGRIEFDDRPEKVLHTVEDLLLGIPFISNLPTHVEVFVEPALSAKVDGAPLALLGKVQPFGDTPEATVNLDYDSLDLTRFYNYLPFEPGFKVPSAKLDLHLNASFQQPKDAAPRLVIKGTSALKVVELTSLDDKPLIKLPLLDVVLGSAEVFAKRIDVTRVALHSPEVDVVQDKGGGFNLLKLAPPPAKPPSDRKTAPGSEAKAGKPEATAGTAAPALDLRVGEIAVEGAVIRLTDEVPAKPFSTVIDKLDITVKQFSLPGSKPATVELSAHSAAGESLRHSGEFTLQPLAASGDLQAAGVAPARYLPHYVSMFAGELEKGSLAASAKYSLVTQADGQPEFQIRDAAATLSDLAVRLPGYKRPVITVESLGVARTSIDLAQREVRVGEVSSKNARFAIVRGKDGSINLTRLAQSAPPAAAGAAKPAEEPATGDSPTDKPFAVSVERVDIDKWSARLEDQTMAEPVVTVIDPLSVQAQALSNTPGSRAKVDLKARINKKGVLAAGGTAGALPLHANLKLDLKGVDLLPLQPYFTDLSNVLVTSAALTSRGTLTLDEAKDGAFKGGFRGELNVSDMASIDKTNSNDFLKWKSLSFGGVDVKLSPFSLAIDEIALGDFYSRVIVSPEGRINLQDVVRGKDEQSKSVTDDAPAQEAKPADKTAEKPAQESASAPAAQMPPVRIARLTLQGGQVNFTDNFIKPNYTANLMELGGSVTGLSSDAATAADVDLRGQVNNAPLSIVGKVNPLKGDLALDLKADVKGMELAPLTPYSGKYVGYGIEKGKLSFDVNYKVENRKLTAQNRLVLDQLSFGEKIDSPTATKLPVQLAVALLRDRNGVIDINLPISGSLDDPQFSVGGIIVKVIVNVITKAVMAPFALLGSLFGGGEELSYVEFEAGRHAISEAGEAKLKSLAKALNDRPALKLEIAGRADPQADREGLRRASIDRKVRALKLNDTVKKGESVDPASIAVTPEEYPELLKRVYKDEKFPRPRNVIGFLKDLPVEEMEKLMITNAQVTDDDIAALATQRAQVVKDWLVKKGQVPQDRVFLLASKSGPGSAKEQAADAKDSPKAKASRVDFSLK</sequence>